<proteinExistence type="predicted"/>
<evidence type="ECO:0000313" key="2">
    <source>
        <dbReference type="EMBL" id="EAR22425.1"/>
    </source>
</evidence>
<dbReference type="GO" id="GO:0003677">
    <property type="term" value="F:DNA binding"/>
    <property type="evidence" value="ECO:0007669"/>
    <property type="project" value="InterPro"/>
</dbReference>
<evidence type="ECO:0000313" key="3">
    <source>
        <dbReference type="Proteomes" id="UP000003374"/>
    </source>
</evidence>
<dbReference type="Proteomes" id="UP000003374">
    <property type="component" value="Unassembled WGS sequence"/>
</dbReference>
<dbReference type="eggNOG" id="COG0399">
    <property type="taxonomic scope" value="Bacteria"/>
</dbReference>
<keyword evidence="3" id="KW-1185">Reference proteome</keyword>
<feature type="domain" description="Transposase IS801/IS1294" evidence="1">
    <location>
        <begin position="48"/>
        <end position="223"/>
    </location>
</feature>
<dbReference type="HOGENOM" id="CLU_035495_0_0_6"/>
<sequence>MATRERGAGRYQCHRPEIMGRVLGIVYRAIATHLIKKAGHSHKTARTGALTLIRRFGSALNLNIHFHMLFLDGVYVDHHNGTARFRWVKAPTHVELTQLAHTVAHRVGRFLECQGLLERDAENSYLASDAMDVDPMNQLLGHSITSRIAAGPQQGRKLFALQTLPACDPEDPFGDSSGNVAGFSLHAGVAAKAYERDKLERLCRYIARPAVSEKRLSITPNDNIR</sequence>
<dbReference type="AlphaFoldDB" id="A4BPC4"/>
<reference evidence="2 3" key="1">
    <citation type="submission" date="2006-02" db="EMBL/GenBank/DDBJ databases">
        <authorList>
            <person name="Waterbury J."/>
            <person name="Ferriera S."/>
            <person name="Johnson J."/>
            <person name="Kravitz S."/>
            <person name="Halpern A."/>
            <person name="Remington K."/>
            <person name="Beeson K."/>
            <person name="Tran B."/>
            <person name="Rogers Y.-H."/>
            <person name="Friedman R."/>
            <person name="Venter J.C."/>
        </authorList>
    </citation>
    <scope>NUCLEOTIDE SEQUENCE [LARGE SCALE GENOMIC DNA]</scope>
    <source>
        <strain evidence="2 3">Nb-231</strain>
    </source>
</reference>
<gene>
    <name evidence="2" type="ORF">NB231_11834</name>
</gene>
<name>A4BPC4_9GAMM</name>
<dbReference type="InterPro" id="IPR007069">
    <property type="entry name" value="Transposase_32"/>
</dbReference>
<dbReference type="GO" id="GO:0004803">
    <property type="term" value="F:transposase activity"/>
    <property type="evidence" value="ECO:0007669"/>
    <property type="project" value="InterPro"/>
</dbReference>
<dbReference type="GO" id="GO:0006313">
    <property type="term" value="P:DNA transposition"/>
    <property type="evidence" value="ECO:0007669"/>
    <property type="project" value="InterPro"/>
</dbReference>
<dbReference type="Pfam" id="PF04986">
    <property type="entry name" value="Y2_Tnp"/>
    <property type="match status" value="1"/>
</dbReference>
<comment type="caution">
    <text evidence="2">The sequence shown here is derived from an EMBL/GenBank/DDBJ whole genome shotgun (WGS) entry which is preliminary data.</text>
</comment>
<organism evidence="2 3">
    <name type="scientific">Nitrococcus mobilis Nb-231</name>
    <dbReference type="NCBI Taxonomy" id="314278"/>
    <lineage>
        <taxon>Bacteria</taxon>
        <taxon>Pseudomonadati</taxon>
        <taxon>Pseudomonadota</taxon>
        <taxon>Gammaproteobacteria</taxon>
        <taxon>Chromatiales</taxon>
        <taxon>Ectothiorhodospiraceae</taxon>
        <taxon>Nitrococcus</taxon>
    </lineage>
</organism>
<accession>A4BPC4</accession>
<protein>
    <submittedName>
        <fullName evidence="2">Putative transposase</fullName>
    </submittedName>
</protein>
<evidence type="ECO:0000259" key="1">
    <source>
        <dbReference type="Pfam" id="PF04986"/>
    </source>
</evidence>
<dbReference type="EMBL" id="AAOF01000003">
    <property type="protein sequence ID" value="EAR22425.1"/>
    <property type="molecule type" value="Genomic_DNA"/>
</dbReference>